<dbReference type="RefSeq" id="WP_095271243.1">
    <property type="nucleotide sequence ID" value="NZ_NPBH01000055.1"/>
</dbReference>
<comment type="caution">
    <text evidence="1">The sequence shown here is derived from an EMBL/GenBank/DDBJ whole genome shotgun (WGS) entry which is preliminary data.</text>
</comment>
<name>A0A268HBQ4_9BACI</name>
<evidence type="ECO:0000313" key="1">
    <source>
        <dbReference type="EMBL" id="PAE07294.1"/>
    </source>
</evidence>
<organism evidence="1 2">
    <name type="scientific">Terribacillus saccharophilus</name>
    <dbReference type="NCBI Taxonomy" id="361277"/>
    <lineage>
        <taxon>Bacteria</taxon>
        <taxon>Bacillati</taxon>
        <taxon>Bacillota</taxon>
        <taxon>Bacilli</taxon>
        <taxon>Bacillales</taxon>
        <taxon>Bacillaceae</taxon>
        <taxon>Terribacillus</taxon>
    </lineage>
</organism>
<gene>
    <name evidence="1" type="ORF">CHI12_12520</name>
</gene>
<dbReference type="AlphaFoldDB" id="A0A268HBQ4"/>
<dbReference type="Proteomes" id="UP000216475">
    <property type="component" value="Unassembled WGS sequence"/>
</dbReference>
<proteinExistence type="predicted"/>
<sequence>MYELKETDLTKEAYIQLLDRLFDSCDTVSFAVLPKKMMGQKQTLHRLLQELEPYLQEIVHDNATRANLFGANVSVPNYYYRICPESKQLIMQAAENLFYWQQPELPEDLSFMRKEEEYFVTNAHEGYAMLFADDKQLIELGGTLWSRIK</sequence>
<evidence type="ECO:0008006" key="3">
    <source>
        <dbReference type="Google" id="ProtNLM"/>
    </source>
</evidence>
<accession>A0A268HBQ4</accession>
<evidence type="ECO:0000313" key="2">
    <source>
        <dbReference type="Proteomes" id="UP000216475"/>
    </source>
</evidence>
<protein>
    <recommendedName>
        <fullName evidence="3">Stage III sporulation protein AH</fullName>
    </recommendedName>
</protein>
<reference evidence="1 2" key="1">
    <citation type="submission" date="2017-07" db="EMBL/GenBank/DDBJ databases">
        <title>Isolation and whole genome analysis of endospore-forming bacteria from heroin.</title>
        <authorList>
            <person name="Kalinowski J."/>
            <person name="Ahrens B."/>
            <person name="Al-Dilaimi A."/>
            <person name="Winkler A."/>
            <person name="Wibberg D."/>
            <person name="Schleenbecker U."/>
            <person name="Ruckert C."/>
            <person name="Wolfel R."/>
            <person name="Grass G."/>
        </authorList>
    </citation>
    <scope>NUCLEOTIDE SEQUENCE [LARGE SCALE GENOMIC DNA]</scope>
    <source>
        <strain evidence="1 2">7509</strain>
    </source>
</reference>
<dbReference type="EMBL" id="NPBH01000055">
    <property type="protein sequence ID" value="PAE07294.1"/>
    <property type="molecule type" value="Genomic_DNA"/>
</dbReference>